<dbReference type="InterPro" id="IPR002734">
    <property type="entry name" value="RibDG_C"/>
</dbReference>
<dbReference type="Pfam" id="PF01872">
    <property type="entry name" value="RibD_C"/>
    <property type="match status" value="1"/>
</dbReference>
<dbReference type="RefSeq" id="WP_179542327.1">
    <property type="nucleotide sequence ID" value="NZ_BAAALL010000001.1"/>
</dbReference>
<dbReference type="GO" id="GO:0008703">
    <property type="term" value="F:5-amino-6-(5-phosphoribosylamino)uracil reductase activity"/>
    <property type="evidence" value="ECO:0007669"/>
    <property type="project" value="InterPro"/>
</dbReference>
<name>A0A7Z0KB90_9MICC</name>
<proteinExistence type="predicted"/>
<feature type="domain" description="Bacterial bifunctional deaminase-reductase C-terminal" evidence="1">
    <location>
        <begin position="34"/>
        <end position="209"/>
    </location>
</feature>
<reference evidence="2 3" key="1">
    <citation type="submission" date="2020-07" db="EMBL/GenBank/DDBJ databases">
        <title>Sequencing the genomes of 1000 actinobacteria strains.</title>
        <authorList>
            <person name="Klenk H.-P."/>
        </authorList>
    </citation>
    <scope>NUCLEOTIDE SEQUENCE [LARGE SCALE GENOMIC DNA]</scope>
    <source>
        <strain evidence="2 3">DSM 15475</strain>
    </source>
</reference>
<dbReference type="PANTHER" id="PTHR38011">
    <property type="entry name" value="DIHYDROFOLATE REDUCTASE FAMILY PROTEIN (AFU_ORTHOLOGUE AFUA_8G06820)"/>
    <property type="match status" value="1"/>
</dbReference>
<keyword evidence="3" id="KW-1185">Reference proteome</keyword>
<accession>A0A7Z0KB90</accession>
<dbReference type="InterPro" id="IPR050765">
    <property type="entry name" value="Riboflavin_Biosynth_HTPR"/>
</dbReference>
<sequence>MDPTPPDTVGKASRAFAESLAARRPDEAAQPRARHVFAFLFSSLDGCFEGPNHELDWALNDAEFFAWNRNQYRQVGALVLGRRTYEHFAEFWTSPSARENMPDVATFMTSVPKLVVTRDPASLPPWTGTRHSDGRDLPSDLARLGAEVTGDVAVFGSSDLTSSLLEQGLVDELRVLVHPVLLGRGNRLFTTLPQRIELQAGPTTAFRSGNVLLTYRPPRDP</sequence>
<gene>
    <name evidence="2" type="ORF">HNR09_002466</name>
</gene>
<evidence type="ECO:0000313" key="3">
    <source>
        <dbReference type="Proteomes" id="UP000535437"/>
    </source>
</evidence>
<comment type="caution">
    <text evidence="2">The sequence shown here is derived from an EMBL/GenBank/DDBJ whole genome shotgun (WGS) entry which is preliminary data.</text>
</comment>
<dbReference type="InterPro" id="IPR024072">
    <property type="entry name" value="DHFR-like_dom_sf"/>
</dbReference>
<dbReference type="GO" id="GO:0009231">
    <property type="term" value="P:riboflavin biosynthetic process"/>
    <property type="evidence" value="ECO:0007669"/>
    <property type="project" value="InterPro"/>
</dbReference>
<dbReference type="Proteomes" id="UP000535437">
    <property type="component" value="Unassembled WGS sequence"/>
</dbReference>
<protein>
    <submittedName>
        <fullName evidence="2">Dihydrofolate reductase</fullName>
    </submittedName>
</protein>
<dbReference type="PANTHER" id="PTHR38011:SF11">
    <property type="entry name" value="2,5-DIAMINO-6-RIBOSYLAMINO-4(3H)-PYRIMIDINONE 5'-PHOSPHATE REDUCTASE"/>
    <property type="match status" value="1"/>
</dbReference>
<organism evidence="2 3">
    <name type="scientific">Nesterenkonia xinjiangensis</name>
    <dbReference type="NCBI Taxonomy" id="225327"/>
    <lineage>
        <taxon>Bacteria</taxon>
        <taxon>Bacillati</taxon>
        <taxon>Actinomycetota</taxon>
        <taxon>Actinomycetes</taxon>
        <taxon>Micrococcales</taxon>
        <taxon>Micrococcaceae</taxon>
        <taxon>Nesterenkonia</taxon>
    </lineage>
</organism>
<evidence type="ECO:0000259" key="1">
    <source>
        <dbReference type="Pfam" id="PF01872"/>
    </source>
</evidence>
<dbReference type="EMBL" id="JACCFY010000001">
    <property type="protein sequence ID" value="NYJ79055.1"/>
    <property type="molecule type" value="Genomic_DNA"/>
</dbReference>
<dbReference type="AlphaFoldDB" id="A0A7Z0KB90"/>
<dbReference type="Gene3D" id="3.40.430.10">
    <property type="entry name" value="Dihydrofolate Reductase, subunit A"/>
    <property type="match status" value="1"/>
</dbReference>
<evidence type="ECO:0000313" key="2">
    <source>
        <dbReference type="EMBL" id="NYJ79055.1"/>
    </source>
</evidence>
<dbReference type="SUPFAM" id="SSF53597">
    <property type="entry name" value="Dihydrofolate reductase-like"/>
    <property type="match status" value="1"/>
</dbReference>